<dbReference type="InterPro" id="IPR013087">
    <property type="entry name" value="Znf_C2H2_type"/>
</dbReference>
<dbReference type="Gene3D" id="2.70.160.11">
    <property type="entry name" value="Hnrnp arginine n-methyltransferase1"/>
    <property type="match status" value="1"/>
</dbReference>
<dbReference type="PROSITE" id="PS51678">
    <property type="entry name" value="SAM_MT_PRMT"/>
    <property type="match status" value="1"/>
</dbReference>
<dbReference type="Proteomes" id="UP001145021">
    <property type="component" value="Unassembled WGS sequence"/>
</dbReference>
<dbReference type="Gene3D" id="3.40.50.150">
    <property type="entry name" value="Vaccinia Virus protein VP39"/>
    <property type="match status" value="1"/>
</dbReference>
<evidence type="ECO:0000256" key="7">
    <source>
        <dbReference type="PROSITE-ProRule" id="PRU00042"/>
    </source>
</evidence>
<accession>A0A9W7XJA1</accession>
<proteinExistence type="predicted"/>
<gene>
    <name evidence="10" type="ORF">LPJ64_003923</name>
</gene>
<keyword evidence="4 8" id="KW-0949">S-adenosyl-L-methionine</keyword>
<organism evidence="10 11">
    <name type="scientific">Coemansia asiatica</name>
    <dbReference type="NCBI Taxonomy" id="1052880"/>
    <lineage>
        <taxon>Eukaryota</taxon>
        <taxon>Fungi</taxon>
        <taxon>Fungi incertae sedis</taxon>
        <taxon>Zoopagomycota</taxon>
        <taxon>Kickxellomycotina</taxon>
        <taxon>Kickxellomycetes</taxon>
        <taxon>Kickxellales</taxon>
        <taxon>Kickxellaceae</taxon>
        <taxon>Coemansia</taxon>
    </lineage>
</organism>
<dbReference type="AlphaFoldDB" id="A0A9W7XJA1"/>
<keyword evidence="2 8" id="KW-0489">Methyltransferase</keyword>
<sequence length="595" mass="66046">MSVVSYSESGWDTQDDRWDDWEDDEMNTPMKCLFCTHTFQSPIVLFRHVKQLHGFDFPKTRANLKLDFYQSMRVVNYIRTMGISDPNFGHVSGFVIDGSEAFINDDQFLKPAIEDDALLYALDELDLDDTASVASSRSRAGSLARSHALESNLAAAMAGETAKERELMARIRTLEHQLGLRDREVSYVTEQFDEYRQMVKRQFYDTIDDGNAEDPSGSSGATEAGSRGGDYYFNSYAGNEIHMQMLQDRVRTEGYRDFIYDNADVFRGKVVLDVGCGTGILSMFAAKAGAARVIAVDNSDIIEKARANVIENGLDDVITLVRGKIEELELPVARVDIIVSEWMGYFLLFEAMLDSVLVARDRFLAPGGLLAPSASFVYLTAISDPVYMRDQVNYWDDVYGFRMSAMKPQGPVLEADVDVVSANAVAATRALIAHIDHGNALPADLDFCSDFVIEATRNAPLHALLGYFDVAFSRLQSAPSPSSSQLAAPVYVSDSAVDSKPSPQSLWARPESSMHGFTTGPQGTPTHWKQTVFVLHEPIDAKIGDQVRGKFVCRKSTANPRELDLEISYCHVPASMKGNADISSLAMKHQKYQLR</sequence>
<dbReference type="Pfam" id="PF13649">
    <property type="entry name" value="Methyltransf_25"/>
    <property type="match status" value="1"/>
</dbReference>
<dbReference type="PANTHER" id="PTHR11006:SF123">
    <property type="entry name" value="RIBOSOMAL PROTEIN ARGININE N-METHYLTRANSFERASE RMT3"/>
    <property type="match status" value="1"/>
</dbReference>
<dbReference type="Pfam" id="PF22528">
    <property type="entry name" value="PRMT_C"/>
    <property type="match status" value="2"/>
</dbReference>
<evidence type="ECO:0000256" key="3">
    <source>
        <dbReference type="ARBA" id="ARBA00022679"/>
    </source>
</evidence>
<dbReference type="InterPro" id="IPR055135">
    <property type="entry name" value="PRMT_dom"/>
</dbReference>
<evidence type="ECO:0000313" key="11">
    <source>
        <dbReference type="Proteomes" id="UP001145021"/>
    </source>
</evidence>
<dbReference type="GO" id="GO:0042054">
    <property type="term" value="F:histone methyltransferase activity"/>
    <property type="evidence" value="ECO:0007669"/>
    <property type="project" value="TreeGrafter"/>
</dbReference>
<dbReference type="GO" id="GO:0008270">
    <property type="term" value="F:zinc ion binding"/>
    <property type="evidence" value="ECO:0007669"/>
    <property type="project" value="UniProtKB-KW"/>
</dbReference>
<evidence type="ECO:0000256" key="2">
    <source>
        <dbReference type="ARBA" id="ARBA00022603"/>
    </source>
</evidence>
<evidence type="ECO:0000256" key="6">
    <source>
        <dbReference type="ARBA" id="ARBA00049303"/>
    </source>
</evidence>
<evidence type="ECO:0000313" key="10">
    <source>
        <dbReference type="EMBL" id="KAJ1644403.1"/>
    </source>
</evidence>
<dbReference type="InterPro" id="IPR041698">
    <property type="entry name" value="Methyltransf_25"/>
</dbReference>
<dbReference type="InterPro" id="IPR029063">
    <property type="entry name" value="SAM-dependent_MTases_sf"/>
</dbReference>
<dbReference type="EC" id="2.1.1.319" evidence="1"/>
<dbReference type="GO" id="GO:0035242">
    <property type="term" value="F:protein-arginine omega-N asymmetric methyltransferase activity"/>
    <property type="evidence" value="ECO:0007669"/>
    <property type="project" value="UniProtKB-EC"/>
</dbReference>
<dbReference type="PROSITE" id="PS50157">
    <property type="entry name" value="ZINC_FINGER_C2H2_2"/>
    <property type="match status" value="1"/>
</dbReference>
<dbReference type="GO" id="GO:0005634">
    <property type="term" value="C:nucleus"/>
    <property type="evidence" value="ECO:0007669"/>
    <property type="project" value="TreeGrafter"/>
</dbReference>
<keyword evidence="7" id="KW-0862">Zinc</keyword>
<evidence type="ECO:0000259" key="9">
    <source>
        <dbReference type="PROSITE" id="PS50157"/>
    </source>
</evidence>
<keyword evidence="7" id="KW-0479">Metal-binding</keyword>
<comment type="catalytic activity">
    <reaction evidence="6">
        <text>L-arginyl-[protein] + S-adenosyl-L-methionine = N(omega)-methyl-L-arginyl-[protein] + S-adenosyl-L-homocysteine + H(+)</text>
        <dbReference type="Rhea" id="RHEA:48100"/>
        <dbReference type="Rhea" id="RHEA-COMP:10532"/>
        <dbReference type="Rhea" id="RHEA-COMP:11990"/>
        <dbReference type="ChEBI" id="CHEBI:15378"/>
        <dbReference type="ChEBI" id="CHEBI:29965"/>
        <dbReference type="ChEBI" id="CHEBI:57856"/>
        <dbReference type="ChEBI" id="CHEBI:59789"/>
        <dbReference type="ChEBI" id="CHEBI:65280"/>
    </reaction>
    <physiologicalReaction direction="left-to-right" evidence="6">
        <dbReference type="Rhea" id="RHEA:48101"/>
    </physiologicalReaction>
</comment>
<name>A0A9W7XJA1_9FUNG</name>
<dbReference type="SUPFAM" id="SSF53335">
    <property type="entry name" value="S-adenosyl-L-methionine-dependent methyltransferases"/>
    <property type="match status" value="1"/>
</dbReference>
<dbReference type="EMBL" id="JANBOH010000168">
    <property type="protein sequence ID" value="KAJ1644403.1"/>
    <property type="molecule type" value="Genomic_DNA"/>
</dbReference>
<dbReference type="CDD" id="cd02440">
    <property type="entry name" value="AdoMet_MTases"/>
    <property type="match status" value="1"/>
</dbReference>
<dbReference type="SUPFAM" id="SSF57667">
    <property type="entry name" value="beta-beta-alpha zinc fingers"/>
    <property type="match status" value="1"/>
</dbReference>
<reference evidence="10" key="1">
    <citation type="submission" date="2022-07" db="EMBL/GenBank/DDBJ databases">
        <title>Phylogenomic reconstructions and comparative analyses of Kickxellomycotina fungi.</title>
        <authorList>
            <person name="Reynolds N.K."/>
            <person name="Stajich J.E."/>
            <person name="Barry K."/>
            <person name="Grigoriev I.V."/>
            <person name="Crous P."/>
            <person name="Smith M.E."/>
        </authorList>
    </citation>
    <scope>NUCLEOTIDE SEQUENCE</scope>
    <source>
        <strain evidence="10">NBRC 105413</strain>
    </source>
</reference>
<comment type="caution">
    <text evidence="10">The sequence shown here is derived from an EMBL/GenBank/DDBJ whole genome shotgun (WGS) entry which is preliminary data.</text>
</comment>
<dbReference type="GO" id="GO:0032259">
    <property type="term" value="P:methylation"/>
    <property type="evidence" value="ECO:0007669"/>
    <property type="project" value="UniProtKB-KW"/>
</dbReference>
<dbReference type="InterPro" id="IPR025799">
    <property type="entry name" value="Arg_MeTrfase"/>
</dbReference>
<evidence type="ECO:0000256" key="1">
    <source>
        <dbReference type="ARBA" id="ARBA00011925"/>
    </source>
</evidence>
<keyword evidence="11" id="KW-1185">Reference proteome</keyword>
<dbReference type="PANTHER" id="PTHR11006">
    <property type="entry name" value="PROTEIN ARGININE N-METHYLTRANSFERASE"/>
    <property type="match status" value="1"/>
</dbReference>
<protein>
    <recommendedName>
        <fullName evidence="1">type I protein arginine methyltransferase</fullName>
        <ecNumber evidence="1">2.1.1.319</ecNumber>
    </recommendedName>
</protein>
<comment type="catalytic activity">
    <reaction evidence="5">
        <text>L-arginyl-[protein] + 2 S-adenosyl-L-methionine = N(omega),N(omega)-dimethyl-L-arginyl-[protein] + 2 S-adenosyl-L-homocysteine + 2 H(+)</text>
        <dbReference type="Rhea" id="RHEA:48096"/>
        <dbReference type="Rhea" id="RHEA-COMP:10532"/>
        <dbReference type="Rhea" id="RHEA-COMP:11991"/>
        <dbReference type="ChEBI" id="CHEBI:15378"/>
        <dbReference type="ChEBI" id="CHEBI:29965"/>
        <dbReference type="ChEBI" id="CHEBI:57856"/>
        <dbReference type="ChEBI" id="CHEBI:59789"/>
        <dbReference type="ChEBI" id="CHEBI:61897"/>
        <dbReference type="EC" id="2.1.1.319"/>
    </reaction>
    <physiologicalReaction direction="left-to-right" evidence="5">
        <dbReference type="Rhea" id="RHEA:48097"/>
    </physiologicalReaction>
</comment>
<dbReference type="FunFam" id="3.40.50.150:FF:000003">
    <property type="entry name" value="Blast:Protein arginine N-methyltransferase 1"/>
    <property type="match status" value="1"/>
</dbReference>
<evidence type="ECO:0000256" key="4">
    <source>
        <dbReference type="ARBA" id="ARBA00022691"/>
    </source>
</evidence>
<dbReference type="InterPro" id="IPR036236">
    <property type="entry name" value="Znf_C2H2_sf"/>
</dbReference>
<evidence type="ECO:0000256" key="5">
    <source>
        <dbReference type="ARBA" id="ARBA00047384"/>
    </source>
</evidence>
<keyword evidence="7" id="KW-0863">Zinc-finger</keyword>
<feature type="domain" description="C2H2-type" evidence="9">
    <location>
        <begin position="30"/>
        <end position="58"/>
    </location>
</feature>
<keyword evidence="3 8" id="KW-0808">Transferase</keyword>
<evidence type="ECO:0000256" key="8">
    <source>
        <dbReference type="PROSITE-ProRule" id="PRU01015"/>
    </source>
</evidence>
<dbReference type="PROSITE" id="PS00028">
    <property type="entry name" value="ZINC_FINGER_C2H2_1"/>
    <property type="match status" value="1"/>
</dbReference>